<name>A0A194RFI5_PAPMA</name>
<organism evidence="2 3">
    <name type="scientific">Papilio machaon</name>
    <name type="common">Old World swallowtail butterfly</name>
    <dbReference type="NCBI Taxonomy" id="76193"/>
    <lineage>
        <taxon>Eukaryota</taxon>
        <taxon>Metazoa</taxon>
        <taxon>Ecdysozoa</taxon>
        <taxon>Arthropoda</taxon>
        <taxon>Hexapoda</taxon>
        <taxon>Insecta</taxon>
        <taxon>Pterygota</taxon>
        <taxon>Neoptera</taxon>
        <taxon>Endopterygota</taxon>
        <taxon>Lepidoptera</taxon>
        <taxon>Glossata</taxon>
        <taxon>Ditrysia</taxon>
        <taxon>Papilionoidea</taxon>
        <taxon>Papilionidae</taxon>
        <taxon>Papilioninae</taxon>
        <taxon>Papilio</taxon>
    </lineage>
</organism>
<evidence type="ECO:0000313" key="2">
    <source>
        <dbReference type="EMBL" id="KPJ14696.1"/>
    </source>
</evidence>
<dbReference type="InParanoid" id="A0A194RFI5"/>
<evidence type="ECO:0000256" key="1">
    <source>
        <dbReference type="SAM" id="MobiDB-lite"/>
    </source>
</evidence>
<dbReference type="Proteomes" id="UP000053240">
    <property type="component" value="Unassembled WGS sequence"/>
</dbReference>
<evidence type="ECO:0000313" key="3">
    <source>
        <dbReference type="Proteomes" id="UP000053240"/>
    </source>
</evidence>
<protein>
    <submittedName>
        <fullName evidence="2">Uncharacterized protein</fullName>
    </submittedName>
</protein>
<dbReference type="EMBL" id="KQ460436">
    <property type="protein sequence ID" value="KPJ14696.1"/>
    <property type="molecule type" value="Genomic_DNA"/>
</dbReference>
<proteinExistence type="predicted"/>
<gene>
    <name evidence="2" type="ORF">RR48_06870</name>
</gene>
<dbReference type="AlphaFoldDB" id="A0A194RFI5"/>
<keyword evidence="3" id="KW-1185">Reference proteome</keyword>
<feature type="region of interest" description="Disordered" evidence="1">
    <location>
        <begin position="58"/>
        <end position="77"/>
    </location>
</feature>
<feature type="region of interest" description="Disordered" evidence="1">
    <location>
        <begin position="113"/>
        <end position="164"/>
    </location>
</feature>
<sequence>MSASEVCSSACNLSPVTSCPTTECLQPTPDGSGFTDVNDDLKLSSYYKLRERPRLRLSMSFAQSTPGAESPPRSRSLVTKPGHVVQLVVLYVAALSLRGRRAVAGCERATSPSRRRHVAATPAPPGARCPVPGARRPVGRQRVTKDGNSPFQRPRDLTPNMFLS</sequence>
<accession>A0A194RFI5</accession>
<reference evidence="2 3" key="1">
    <citation type="journal article" date="2015" name="Nat. Commun.">
        <title>Outbred genome sequencing and CRISPR/Cas9 gene editing in butterflies.</title>
        <authorList>
            <person name="Li X."/>
            <person name="Fan D."/>
            <person name="Zhang W."/>
            <person name="Liu G."/>
            <person name="Zhang L."/>
            <person name="Zhao L."/>
            <person name="Fang X."/>
            <person name="Chen L."/>
            <person name="Dong Y."/>
            <person name="Chen Y."/>
            <person name="Ding Y."/>
            <person name="Zhao R."/>
            <person name="Feng M."/>
            <person name="Zhu Y."/>
            <person name="Feng Y."/>
            <person name="Jiang X."/>
            <person name="Zhu D."/>
            <person name="Xiang H."/>
            <person name="Feng X."/>
            <person name="Li S."/>
            <person name="Wang J."/>
            <person name="Zhang G."/>
            <person name="Kronforst M.R."/>
            <person name="Wang W."/>
        </authorList>
    </citation>
    <scope>NUCLEOTIDE SEQUENCE [LARGE SCALE GENOMIC DNA]</scope>
    <source>
        <strain evidence="2">Ya'a_city_454_Pm</strain>
        <tissue evidence="2">Whole body</tissue>
    </source>
</reference>